<dbReference type="Proteomes" id="UP001146793">
    <property type="component" value="Unassembled WGS sequence"/>
</dbReference>
<keyword evidence="1" id="KW-0346">Stress response</keyword>
<sequence length="115" mass="13697">MSKWNTNDFHWEEINLDKFAKEQLKEALTTEDLGLDEFQNGKIERKKVVKKEKKHQKFSASLEIVNISETEEEDDYVVYADCKENIKQVTEFLKKTVYPKVLEELDCVIHVMREK</sequence>
<dbReference type="InterPro" id="IPR036338">
    <property type="entry name" value="Aha1"/>
</dbReference>
<gene>
    <name evidence="1" type="ORF">M0812_09457</name>
</gene>
<protein>
    <submittedName>
        <fullName evidence="1">Heat shock protein 90 hsp90 co-chaperone aha-1</fullName>
    </submittedName>
</protein>
<evidence type="ECO:0000313" key="2">
    <source>
        <dbReference type="Proteomes" id="UP001146793"/>
    </source>
</evidence>
<comment type="caution">
    <text evidence="1">The sequence shown here is derived from an EMBL/GenBank/DDBJ whole genome shotgun (WGS) entry which is preliminary data.</text>
</comment>
<proteinExistence type="predicted"/>
<name>A0AAV7ZR43_9EUKA</name>
<dbReference type="EMBL" id="JANTQA010000023">
    <property type="protein sequence ID" value="KAJ3443614.1"/>
    <property type="molecule type" value="Genomic_DNA"/>
</dbReference>
<dbReference type="AlphaFoldDB" id="A0AAV7ZR43"/>
<organism evidence="1 2">
    <name type="scientific">Anaeramoeba flamelloides</name>
    <dbReference type="NCBI Taxonomy" id="1746091"/>
    <lineage>
        <taxon>Eukaryota</taxon>
        <taxon>Metamonada</taxon>
        <taxon>Anaeramoebidae</taxon>
        <taxon>Anaeramoeba</taxon>
    </lineage>
</organism>
<dbReference type="SUPFAM" id="SSF103111">
    <property type="entry name" value="Activator of Hsp90 ATPase, Aha1"/>
    <property type="match status" value="1"/>
</dbReference>
<accession>A0AAV7ZR43</accession>
<reference evidence="1" key="1">
    <citation type="submission" date="2022-08" db="EMBL/GenBank/DDBJ databases">
        <title>Novel sulphate-reducing endosymbionts in the free-living metamonad Anaeramoeba.</title>
        <authorList>
            <person name="Jerlstrom-Hultqvist J."/>
            <person name="Cepicka I."/>
            <person name="Gallot-Lavallee L."/>
            <person name="Salas-Leiva D."/>
            <person name="Curtis B.A."/>
            <person name="Zahonova K."/>
            <person name="Pipaliya S."/>
            <person name="Dacks J."/>
            <person name="Roger A.J."/>
        </authorList>
    </citation>
    <scope>NUCLEOTIDE SEQUENCE</scope>
    <source>
        <strain evidence="1">Busselton2</strain>
    </source>
</reference>
<evidence type="ECO:0000313" key="1">
    <source>
        <dbReference type="EMBL" id="KAJ3443614.1"/>
    </source>
</evidence>